<evidence type="ECO:0000256" key="3">
    <source>
        <dbReference type="ARBA" id="ARBA00022448"/>
    </source>
</evidence>
<gene>
    <name evidence="10" type="ORF">RSO01_53560</name>
</gene>
<dbReference type="GO" id="GO:0005886">
    <property type="term" value="C:plasma membrane"/>
    <property type="evidence" value="ECO:0007669"/>
    <property type="project" value="UniProtKB-SubCell"/>
</dbReference>
<dbReference type="Proteomes" id="UP000321058">
    <property type="component" value="Unassembled WGS sequence"/>
</dbReference>
<keyword evidence="10" id="KW-0808">Transferase</keyword>
<evidence type="ECO:0000256" key="6">
    <source>
        <dbReference type="ARBA" id="ARBA00022989"/>
    </source>
</evidence>
<organism evidence="10 11">
    <name type="scientific">Reyranella soli</name>
    <dbReference type="NCBI Taxonomy" id="1230389"/>
    <lineage>
        <taxon>Bacteria</taxon>
        <taxon>Pseudomonadati</taxon>
        <taxon>Pseudomonadota</taxon>
        <taxon>Alphaproteobacteria</taxon>
        <taxon>Hyphomicrobiales</taxon>
        <taxon>Reyranellaceae</taxon>
        <taxon>Reyranella</taxon>
    </lineage>
</organism>
<keyword evidence="7 8" id="KW-0472">Membrane</keyword>
<evidence type="ECO:0000259" key="9">
    <source>
        <dbReference type="PROSITE" id="PS51012"/>
    </source>
</evidence>
<evidence type="ECO:0000256" key="8">
    <source>
        <dbReference type="SAM" id="Phobius"/>
    </source>
</evidence>
<reference evidence="10 11" key="1">
    <citation type="submission" date="2019-07" db="EMBL/GenBank/DDBJ databases">
        <title>Whole genome shotgun sequence of Reyranella soli NBRC 108950.</title>
        <authorList>
            <person name="Hosoyama A."/>
            <person name="Uohara A."/>
            <person name="Ohji S."/>
            <person name="Ichikawa N."/>
        </authorList>
    </citation>
    <scope>NUCLEOTIDE SEQUENCE [LARGE SCALE GENOMIC DNA]</scope>
    <source>
        <strain evidence="10 11">NBRC 108950</strain>
    </source>
</reference>
<dbReference type="InterPro" id="IPR047817">
    <property type="entry name" value="ABC2_TM_bact-type"/>
</dbReference>
<accession>A0A512NGW2</accession>
<dbReference type="InterPro" id="IPR013525">
    <property type="entry name" value="ABC2_TM"/>
</dbReference>
<protein>
    <submittedName>
        <fullName evidence="10">Mannose-1-phosphate guanyltransferase</fullName>
    </submittedName>
</protein>
<keyword evidence="11" id="KW-1185">Reference proteome</keyword>
<dbReference type="InterPro" id="IPR051449">
    <property type="entry name" value="ABC-2_transporter_component"/>
</dbReference>
<evidence type="ECO:0000313" key="10">
    <source>
        <dbReference type="EMBL" id="GEP58190.1"/>
    </source>
</evidence>
<evidence type="ECO:0000256" key="4">
    <source>
        <dbReference type="ARBA" id="ARBA00022475"/>
    </source>
</evidence>
<proteinExistence type="inferred from homology"/>
<sequence length="389" mass="42550">MFYGAAVRGFLVRLAAIVIKEVVPLMRDRLSFSLMFAMPILELLLFGYAINTDPRQLPTAVIAADQSRITRTVLTALANTGYMVFTHHPESEAEANALLQSGDVQFVIRIPSDFTRRLIRGERSQLLIDADATDPMAISSSLAAARPAIDRALRNDLVGPLAEWAGRDDAVELVLHRRYNPEGKSRLNIIPGLLAVILSVSMVLMTALAITREREHGTMETLLATPVRPIEVMIGKIVPYFAVGVMQTVVVLLLAWLLFDIGVEGSFSLLMLGTALFICANLAIGFTISTVTVSQLQATQVSFFVLLPTILLSGFMFPFRGMPQWAQWLGECLPATHFIRITRGVMLKGSTFEAVDQELVALIIIVIATATLAISRYRLTLDAAAKPAA</sequence>
<evidence type="ECO:0000256" key="5">
    <source>
        <dbReference type="ARBA" id="ARBA00022692"/>
    </source>
</evidence>
<feature type="transmembrane region" description="Helical" evidence="8">
    <location>
        <begin position="301"/>
        <end position="319"/>
    </location>
</feature>
<dbReference type="Pfam" id="PF12698">
    <property type="entry name" value="ABC2_membrane_3"/>
    <property type="match status" value="1"/>
</dbReference>
<feature type="transmembrane region" description="Helical" evidence="8">
    <location>
        <begin position="359"/>
        <end position="377"/>
    </location>
</feature>
<dbReference type="PROSITE" id="PS51012">
    <property type="entry name" value="ABC_TM2"/>
    <property type="match status" value="1"/>
</dbReference>
<keyword evidence="4" id="KW-1003">Cell membrane</keyword>
<name>A0A512NGW2_9HYPH</name>
<feature type="transmembrane region" description="Helical" evidence="8">
    <location>
        <begin position="265"/>
        <end position="289"/>
    </location>
</feature>
<dbReference type="Gene3D" id="3.40.1710.10">
    <property type="entry name" value="abc type-2 transporter like domain"/>
    <property type="match status" value="1"/>
</dbReference>
<evidence type="ECO:0000256" key="2">
    <source>
        <dbReference type="ARBA" id="ARBA00007783"/>
    </source>
</evidence>
<keyword evidence="5 8" id="KW-0812">Transmembrane</keyword>
<feature type="transmembrane region" description="Helical" evidence="8">
    <location>
        <begin position="189"/>
        <end position="210"/>
    </location>
</feature>
<keyword evidence="6 8" id="KW-1133">Transmembrane helix</keyword>
<dbReference type="PANTHER" id="PTHR30294:SF29">
    <property type="entry name" value="MULTIDRUG ABC TRANSPORTER PERMEASE YBHS-RELATED"/>
    <property type="match status" value="1"/>
</dbReference>
<comment type="subcellular location">
    <subcellularLocation>
        <location evidence="1">Cell membrane</location>
        <topology evidence="1">Multi-pass membrane protein</topology>
    </subcellularLocation>
</comment>
<dbReference type="GO" id="GO:0140359">
    <property type="term" value="F:ABC-type transporter activity"/>
    <property type="evidence" value="ECO:0007669"/>
    <property type="project" value="InterPro"/>
</dbReference>
<dbReference type="EMBL" id="BKAJ01000095">
    <property type="protein sequence ID" value="GEP58190.1"/>
    <property type="molecule type" value="Genomic_DNA"/>
</dbReference>
<dbReference type="PANTHER" id="PTHR30294">
    <property type="entry name" value="MEMBRANE COMPONENT OF ABC TRANSPORTER YHHJ-RELATED"/>
    <property type="match status" value="1"/>
</dbReference>
<comment type="similarity">
    <text evidence="2">Belongs to the ABC-2 integral membrane protein family.</text>
</comment>
<evidence type="ECO:0000313" key="11">
    <source>
        <dbReference type="Proteomes" id="UP000321058"/>
    </source>
</evidence>
<dbReference type="GO" id="GO:0016740">
    <property type="term" value="F:transferase activity"/>
    <property type="evidence" value="ECO:0007669"/>
    <property type="project" value="UniProtKB-KW"/>
</dbReference>
<keyword evidence="3" id="KW-0813">Transport</keyword>
<dbReference type="RefSeq" id="WP_308933098.1">
    <property type="nucleotide sequence ID" value="NZ_BKAJ01000095.1"/>
</dbReference>
<evidence type="ECO:0000256" key="7">
    <source>
        <dbReference type="ARBA" id="ARBA00023136"/>
    </source>
</evidence>
<evidence type="ECO:0000256" key="1">
    <source>
        <dbReference type="ARBA" id="ARBA00004651"/>
    </source>
</evidence>
<dbReference type="AlphaFoldDB" id="A0A512NGW2"/>
<feature type="transmembrane region" description="Helical" evidence="8">
    <location>
        <begin position="30"/>
        <end position="50"/>
    </location>
</feature>
<feature type="transmembrane region" description="Helical" evidence="8">
    <location>
        <begin position="237"/>
        <end position="259"/>
    </location>
</feature>
<feature type="domain" description="ABC transmembrane type-2" evidence="9">
    <location>
        <begin position="151"/>
        <end position="380"/>
    </location>
</feature>
<comment type="caution">
    <text evidence="10">The sequence shown here is derived from an EMBL/GenBank/DDBJ whole genome shotgun (WGS) entry which is preliminary data.</text>
</comment>